<evidence type="ECO:0000256" key="2">
    <source>
        <dbReference type="SAM" id="Phobius"/>
    </source>
</evidence>
<dbReference type="AlphaFoldDB" id="A0A1F6EHV9"/>
<protein>
    <submittedName>
        <fullName evidence="3">Uncharacterized protein</fullName>
    </submittedName>
</protein>
<accession>A0A1F6EHV9</accession>
<reference evidence="3 4" key="1">
    <citation type="journal article" date="2016" name="Nat. Commun.">
        <title>Thousands of microbial genomes shed light on interconnected biogeochemical processes in an aquifer system.</title>
        <authorList>
            <person name="Anantharaman K."/>
            <person name="Brown C.T."/>
            <person name="Hug L.A."/>
            <person name="Sharon I."/>
            <person name="Castelle C.J."/>
            <person name="Probst A.J."/>
            <person name="Thomas B.C."/>
            <person name="Singh A."/>
            <person name="Wilkins M.J."/>
            <person name="Karaoz U."/>
            <person name="Brodie E.L."/>
            <person name="Williams K.H."/>
            <person name="Hubbard S.S."/>
            <person name="Banfield J.F."/>
        </authorList>
    </citation>
    <scope>NUCLEOTIDE SEQUENCE [LARGE SCALE GENOMIC DNA]</scope>
</reference>
<feature type="compositionally biased region" description="Polar residues" evidence="1">
    <location>
        <begin position="100"/>
        <end position="109"/>
    </location>
</feature>
<gene>
    <name evidence="3" type="ORF">A3A38_02355</name>
</gene>
<feature type="region of interest" description="Disordered" evidence="1">
    <location>
        <begin position="87"/>
        <end position="109"/>
    </location>
</feature>
<evidence type="ECO:0000313" key="4">
    <source>
        <dbReference type="Proteomes" id="UP000177306"/>
    </source>
</evidence>
<feature type="transmembrane region" description="Helical" evidence="2">
    <location>
        <begin position="9"/>
        <end position="27"/>
    </location>
</feature>
<keyword evidence="2" id="KW-1133">Transmembrane helix</keyword>
<dbReference type="Proteomes" id="UP000177306">
    <property type="component" value="Unassembled WGS sequence"/>
</dbReference>
<organism evidence="3 4">
    <name type="scientific">Candidatus Kaiserbacteria bacterium RIFCSPLOWO2_01_FULL_53_17</name>
    <dbReference type="NCBI Taxonomy" id="1798511"/>
    <lineage>
        <taxon>Bacteria</taxon>
        <taxon>Candidatus Kaiseribacteriota</taxon>
    </lineage>
</organism>
<keyword evidence="2" id="KW-0812">Transmembrane</keyword>
<name>A0A1F6EHV9_9BACT</name>
<keyword evidence="2" id="KW-0472">Membrane</keyword>
<comment type="caution">
    <text evidence="3">The sequence shown here is derived from an EMBL/GenBank/DDBJ whole genome shotgun (WGS) entry which is preliminary data.</text>
</comment>
<sequence>MALFQNKTLMLVIGSVLVAGAAWYLFLRDTTSAPLLQTQDLTAASEADKEVVETLLQLRAITLSGTIFTDPAFTSLKDTGIQIVPEPVGRPNPFAPLPITATSTSATRR</sequence>
<evidence type="ECO:0000313" key="3">
    <source>
        <dbReference type="EMBL" id="OGG73213.1"/>
    </source>
</evidence>
<evidence type="ECO:0000256" key="1">
    <source>
        <dbReference type="SAM" id="MobiDB-lite"/>
    </source>
</evidence>
<proteinExistence type="predicted"/>
<dbReference type="EMBL" id="MFLY01000005">
    <property type="protein sequence ID" value="OGG73213.1"/>
    <property type="molecule type" value="Genomic_DNA"/>
</dbReference>